<comment type="caution">
    <text evidence="2">The sequence shown here is derived from an EMBL/GenBank/DDBJ whole genome shotgun (WGS) entry which is preliminary data.</text>
</comment>
<feature type="compositionally biased region" description="Basic and acidic residues" evidence="1">
    <location>
        <begin position="25"/>
        <end position="44"/>
    </location>
</feature>
<name>A0AAW2FUR9_9HYME</name>
<dbReference type="Proteomes" id="UP001430953">
    <property type="component" value="Unassembled WGS sequence"/>
</dbReference>
<protein>
    <submittedName>
        <fullName evidence="2">Uncharacterized protein</fullName>
    </submittedName>
</protein>
<accession>A0AAW2FUR9</accession>
<sequence>MTVLSQPDTKFAFLRAPRRDRYRWNRVRQRDKERGKEKRRENGRATRTLLSHNSAARREDRSLERLLRLVHSPPSRATKKAQPRAPTSRHTPTYSPFSPLEFCFSGPPRDTGHTHRPG</sequence>
<proteinExistence type="predicted"/>
<evidence type="ECO:0000313" key="3">
    <source>
        <dbReference type="Proteomes" id="UP001430953"/>
    </source>
</evidence>
<dbReference type="AlphaFoldDB" id="A0AAW2FUR9"/>
<evidence type="ECO:0000256" key="1">
    <source>
        <dbReference type="SAM" id="MobiDB-lite"/>
    </source>
</evidence>
<organism evidence="2 3">
    <name type="scientific">Cardiocondyla obscurior</name>
    <dbReference type="NCBI Taxonomy" id="286306"/>
    <lineage>
        <taxon>Eukaryota</taxon>
        <taxon>Metazoa</taxon>
        <taxon>Ecdysozoa</taxon>
        <taxon>Arthropoda</taxon>
        <taxon>Hexapoda</taxon>
        <taxon>Insecta</taxon>
        <taxon>Pterygota</taxon>
        <taxon>Neoptera</taxon>
        <taxon>Endopterygota</taxon>
        <taxon>Hymenoptera</taxon>
        <taxon>Apocrita</taxon>
        <taxon>Aculeata</taxon>
        <taxon>Formicoidea</taxon>
        <taxon>Formicidae</taxon>
        <taxon>Myrmicinae</taxon>
        <taxon>Cardiocondyla</taxon>
    </lineage>
</organism>
<evidence type="ECO:0000313" key="2">
    <source>
        <dbReference type="EMBL" id="KAL0118499.1"/>
    </source>
</evidence>
<feature type="region of interest" description="Disordered" evidence="1">
    <location>
        <begin position="25"/>
        <end position="118"/>
    </location>
</feature>
<feature type="compositionally biased region" description="Basic and acidic residues" evidence="1">
    <location>
        <begin position="56"/>
        <end position="67"/>
    </location>
</feature>
<gene>
    <name evidence="2" type="ORF">PUN28_009281</name>
</gene>
<dbReference type="EMBL" id="JADYXP020000008">
    <property type="protein sequence ID" value="KAL0118499.1"/>
    <property type="molecule type" value="Genomic_DNA"/>
</dbReference>
<reference evidence="2 3" key="1">
    <citation type="submission" date="2023-03" db="EMBL/GenBank/DDBJ databases">
        <title>High recombination rates correlate with genetic variation in Cardiocondyla obscurior ants.</title>
        <authorList>
            <person name="Errbii M."/>
        </authorList>
    </citation>
    <scope>NUCLEOTIDE SEQUENCE [LARGE SCALE GENOMIC DNA]</scope>
    <source>
        <strain evidence="2">Alpha-2009</strain>
        <tissue evidence="2">Whole body</tissue>
    </source>
</reference>
<keyword evidence="3" id="KW-1185">Reference proteome</keyword>